<evidence type="ECO:0000313" key="1">
    <source>
        <dbReference type="EMBL" id="KAJ0080948.1"/>
    </source>
</evidence>
<name>A0ACC1A3K6_9ROSI</name>
<dbReference type="Proteomes" id="UP001164250">
    <property type="component" value="Chromosome 12"/>
</dbReference>
<sequence>MKKGQEENRQGILGGNGPRSTKQFYMDSSGVGGEIPSTFANLQNMLIMWAFDCPLTGKVPDFIGNWTKLIALQITDIYSGSSSLDFIRNMSKLTEFSLRNALIIGNIPSNIGEYLMLKSLDLSFNHLTGQITSALFSIDALTHL</sequence>
<reference evidence="2" key="1">
    <citation type="journal article" date="2023" name="G3 (Bethesda)">
        <title>Genome assembly and association tests identify interacting loci associated with vigor, precocity, and sex in interspecific pistachio rootstocks.</title>
        <authorList>
            <person name="Palmer W."/>
            <person name="Jacygrad E."/>
            <person name="Sagayaradj S."/>
            <person name="Cavanaugh K."/>
            <person name="Han R."/>
            <person name="Bertier L."/>
            <person name="Beede B."/>
            <person name="Kafkas S."/>
            <person name="Golino D."/>
            <person name="Preece J."/>
            <person name="Michelmore R."/>
        </authorList>
    </citation>
    <scope>NUCLEOTIDE SEQUENCE [LARGE SCALE GENOMIC DNA]</scope>
</reference>
<keyword evidence="2" id="KW-1185">Reference proteome</keyword>
<accession>A0ACC1A3K6</accession>
<evidence type="ECO:0000313" key="2">
    <source>
        <dbReference type="Proteomes" id="UP001164250"/>
    </source>
</evidence>
<comment type="caution">
    <text evidence="1">The sequence shown here is derived from an EMBL/GenBank/DDBJ whole genome shotgun (WGS) entry which is preliminary data.</text>
</comment>
<organism evidence="1 2">
    <name type="scientific">Pistacia atlantica</name>
    <dbReference type="NCBI Taxonomy" id="434234"/>
    <lineage>
        <taxon>Eukaryota</taxon>
        <taxon>Viridiplantae</taxon>
        <taxon>Streptophyta</taxon>
        <taxon>Embryophyta</taxon>
        <taxon>Tracheophyta</taxon>
        <taxon>Spermatophyta</taxon>
        <taxon>Magnoliopsida</taxon>
        <taxon>eudicotyledons</taxon>
        <taxon>Gunneridae</taxon>
        <taxon>Pentapetalae</taxon>
        <taxon>rosids</taxon>
        <taxon>malvids</taxon>
        <taxon>Sapindales</taxon>
        <taxon>Anacardiaceae</taxon>
        <taxon>Pistacia</taxon>
    </lineage>
</organism>
<protein>
    <submittedName>
        <fullName evidence="1">Uncharacterized protein</fullName>
    </submittedName>
</protein>
<dbReference type="EMBL" id="CM047908">
    <property type="protein sequence ID" value="KAJ0080948.1"/>
    <property type="molecule type" value="Genomic_DNA"/>
</dbReference>
<gene>
    <name evidence="1" type="ORF">Patl1_11718</name>
</gene>
<proteinExistence type="predicted"/>